<evidence type="ECO:0000256" key="18">
    <source>
        <dbReference type="ARBA" id="ARBA00023180"/>
    </source>
</evidence>
<keyword evidence="9 26" id="KW-0812">Transmembrane</keyword>
<dbReference type="InterPro" id="IPR011009">
    <property type="entry name" value="Kinase-like_dom_sf"/>
</dbReference>
<feature type="binding site" evidence="24">
    <location>
        <position position="100"/>
    </location>
    <ligand>
        <name>ATP</name>
        <dbReference type="ChEBI" id="CHEBI:30616"/>
    </ligand>
</feature>
<evidence type="ECO:0000256" key="3">
    <source>
        <dbReference type="ARBA" id="ARBA00012513"/>
    </source>
</evidence>
<dbReference type="EC" id="2.7.11.1" evidence="3"/>
<evidence type="ECO:0000256" key="2">
    <source>
        <dbReference type="ARBA" id="ARBA00004389"/>
    </source>
</evidence>
<gene>
    <name evidence="28" type="ORF">KFK09_027675</name>
</gene>
<dbReference type="GO" id="GO:0005789">
    <property type="term" value="C:endoplasmic reticulum membrane"/>
    <property type="evidence" value="ECO:0007669"/>
    <property type="project" value="UniProtKB-SubCell"/>
</dbReference>
<evidence type="ECO:0000256" key="22">
    <source>
        <dbReference type="ARBA" id="ARBA00056628"/>
    </source>
</evidence>
<feature type="domain" description="Protein kinase" evidence="27">
    <location>
        <begin position="71"/>
        <end position="369"/>
    </location>
</feature>
<evidence type="ECO:0000313" key="28">
    <source>
        <dbReference type="EMBL" id="KAI0487852.1"/>
    </source>
</evidence>
<evidence type="ECO:0000256" key="14">
    <source>
        <dbReference type="ARBA" id="ARBA00022840"/>
    </source>
</evidence>
<dbReference type="OrthoDB" id="1103805at2759"/>
<dbReference type="PANTHER" id="PTHR48055">
    <property type="entry name" value="LEUCINE-RICH REPEAT RECEPTOR PROTEIN KINASE EMS1"/>
    <property type="match status" value="1"/>
</dbReference>
<evidence type="ECO:0000259" key="27">
    <source>
        <dbReference type="PROSITE" id="PS50011"/>
    </source>
</evidence>
<evidence type="ECO:0000256" key="19">
    <source>
        <dbReference type="ARBA" id="ARBA00047899"/>
    </source>
</evidence>
<dbReference type="GO" id="GO:0004674">
    <property type="term" value="F:protein serine/threonine kinase activity"/>
    <property type="evidence" value="ECO:0007669"/>
    <property type="project" value="UniProtKB-KW"/>
</dbReference>
<evidence type="ECO:0000256" key="17">
    <source>
        <dbReference type="ARBA" id="ARBA00023170"/>
    </source>
</evidence>
<keyword evidence="18" id="KW-0325">Glycoprotein</keyword>
<keyword evidence="13" id="KW-0418">Kinase</keyword>
<sequence>MSTKRKSHHLIKIIVPILSFLVLLLAFLLCYTLLYKKQKQSGRRRTLSNSSLSTPFPRISYAKLATATNGFSGSYLVGNGRFGSVYKGTLRDYQAIVAIKVFKLEVHGAFKSFISECDTLRSIRHRNLVRILTSCSSIDQQGRDFKALIFEFMPKGNLDMWLHRDYEKDGDDVLLSLEKRLDILINIADALEYLHHSCEPSIIHCDVKPSNILLDNNMIAHVGDFGLSRMISEAMSTTLQDYSDKSEIKGTIGYFAPEYAEGARPSTSTDVYSFGIIILEMLTGRRPTDDIFKDNLTLYNHVKMVFPRINDIIDLKMFTEEQIDANKSSCPSIQRCLLSLAEVGLLCSTSLSEKRPCMREVATKLHAIRVSYLQSDENSGVK</sequence>
<dbReference type="PANTHER" id="PTHR48055:SF57">
    <property type="entry name" value="PROTEIN KINASE DOMAIN-CONTAINING PROTEIN"/>
    <property type="match status" value="1"/>
</dbReference>
<dbReference type="GO" id="GO:0005886">
    <property type="term" value="C:plasma membrane"/>
    <property type="evidence" value="ECO:0007669"/>
    <property type="project" value="UniProtKB-SubCell"/>
</dbReference>
<comment type="function">
    <text evidence="22">The processed protein kinase Xa21 chain released by protein cleavage after X.oryzae pv. oryzae protein Ax21 detection translocates into the nucleus where it can bind and regulate WRKY62, a transcription factor. Confers resistance to the bacterial pathogen X.oryzae pv. oryzae (Xoo).</text>
</comment>
<keyword evidence="17" id="KW-0675">Receptor</keyword>
<dbReference type="PROSITE" id="PS00107">
    <property type="entry name" value="PROTEIN_KINASE_ATP"/>
    <property type="match status" value="1"/>
</dbReference>
<evidence type="ECO:0000256" key="26">
    <source>
        <dbReference type="SAM" id="Phobius"/>
    </source>
</evidence>
<comment type="subcellular location">
    <subcellularLocation>
        <location evidence="1">Cell membrane</location>
        <topology evidence="1">Single-pass membrane protein</topology>
    </subcellularLocation>
    <subcellularLocation>
        <location evidence="2">Endoplasmic reticulum membrane</location>
        <topology evidence="2">Single-pass membrane protein</topology>
    </subcellularLocation>
</comment>
<evidence type="ECO:0000256" key="11">
    <source>
        <dbReference type="ARBA" id="ARBA00022737"/>
    </source>
</evidence>
<dbReference type="Pfam" id="PF00069">
    <property type="entry name" value="Pkinase"/>
    <property type="match status" value="1"/>
</dbReference>
<evidence type="ECO:0000256" key="8">
    <source>
        <dbReference type="ARBA" id="ARBA00022679"/>
    </source>
</evidence>
<comment type="similarity">
    <text evidence="25">Belongs to the protein kinase superfamily.</text>
</comment>
<dbReference type="SMR" id="A0A8T3A1D4"/>
<evidence type="ECO:0000256" key="25">
    <source>
        <dbReference type="RuleBase" id="RU000304"/>
    </source>
</evidence>
<dbReference type="InterPro" id="IPR000719">
    <property type="entry name" value="Prot_kinase_dom"/>
</dbReference>
<keyword evidence="10" id="KW-0732">Signal</keyword>
<feature type="transmembrane region" description="Helical" evidence="26">
    <location>
        <begin position="13"/>
        <end position="35"/>
    </location>
</feature>
<evidence type="ECO:0000256" key="15">
    <source>
        <dbReference type="ARBA" id="ARBA00022989"/>
    </source>
</evidence>
<dbReference type="InterPro" id="IPR008271">
    <property type="entry name" value="Ser/Thr_kinase_AS"/>
</dbReference>
<keyword evidence="29" id="KW-1185">Reference proteome</keyword>
<evidence type="ECO:0000256" key="20">
    <source>
        <dbReference type="ARBA" id="ARBA00048679"/>
    </source>
</evidence>
<comment type="catalytic activity">
    <reaction evidence="20">
        <text>L-seryl-[protein] + ATP = O-phospho-L-seryl-[protein] + ADP + H(+)</text>
        <dbReference type="Rhea" id="RHEA:17989"/>
        <dbReference type="Rhea" id="RHEA-COMP:9863"/>
        <dbReference type="Rhea" id="RHEA-COMP:11604"/>
        <dbReference type="ChEBI" id="CHEBI:15378"/>
        <dbReference type="ChEBI" id="CHEBI:29999"/>
        <dbReference type="ChEBI" id="CHEBI:30616"/>
        <dbReference type="ChEBI" id="CHEBI:83421"/>
        <dbReference type="ChEBI" id="CHEBI:456216"/>
        <dbReference type="EC" id="2.7.11.1"/>
    </reaction>
</comment>
<protein>
    <recommendedName>
        <fullName evidence="23">Receptor kinase-like protein Xa21</fullName>
        <ecNumber evidence="3">2.7.11.1</ecNumber>
    </recommendedName>
</protein>
<dbReference type="InterPro" id="IPR051564">
    <property type="entry name" value="LRR_receptor-like_kinase"/>
</dbReference>
<evidence type="ECO:0000256" key="12">
    <source>
        <dbReference type="ARBA" id="ARBA00022741"/>
    </source>
</evidence>
<comment type="caution">
    <text evidence="28">The sequence shown here is derived from an EMBL/GenBank/DDBJ whole genome shotgun (WGS) entry which is preliminary data.</text>
</comment>
<accession>A0A8T3A1D4</accession>
<keyword evidence="6" id="KW-0597">Phosphoprotein</keyword>
<dbReference type="AlphaFoldDB" id="A0A8T3A1D4"/>
<evidence type="ECO:0000256" key="24">
    <source>
        <dbReference type="PROSITE-ProRule" id="PRU10141"/>
    </source>
</evidence>
<dbReference type="Gene3D" id="1.10.510.10">
    <property type="entry name" value="Transferase(Phosphotransferase) domain 1"/>
    <property type="match status" value="1"/>
</dbReference>
<dbReference type="Gene3D" id="3.30.200.20">
    <property type="entry name" value="Phosphorylase Kinase, domain 1"/>
    <property type="match status" value="1"/>
</dbReference>
<keyword evidence="14 24" id="KW-0067">ATP-binding</keyword>
<dbReference type="Proteomes" id="UP000829196">
    <property type="component" value="Unassembled WGS sequence"/>
</dbReference>
<dbReference type="EMBL" id="JAGYWB010000019">
    <property type="protein sequence ID" value="KAI0487852.1"/>
    <property type="molecule type" value="Genomic_DNA"/>
</dbReference>
<dbReference type="GO" id="GO:0005524">
    <property type="term" value="F:ATP binding"/>
    <property type="evidence" value="ECO:0007669"/>
    <property type="project" value="UniProtKB-UniRule"/>
</dbReference>
<keyword evidence="4" id="KW-1003">Cell membrane</keyword>
<keyword evidence="15 26" id="KW-1133">Transmembrane helix</keyword>
<name>A0A8T3A1D4_DENNO</name>
<dbReference type="FunFam" id="1.10.510.10:FF:000358">
    <property type="entry name" value="Putative leucine-rich repeat receptor-like serine/threonine-protein kinase"/>
    <property type="match status" value="1"/>
</dbReference>
<keyword evidence="7" id="KW-0433">Leucine-rich repeat</keyword>
<comment type="catalytic activity">
    <reaction evidence="19">
        <text>L-threonyl-[protein] + ATP = O-phospho-L-threonyl-[protein] + ADP + H(+)</text>
        <dbReference type="Rhea" id="RHEA:46608"/>
        <dbReference type="Rhea" id="RHEA-COMP:11060"/>
        <dbReference type="Rhea" id="RHEA-COMP:11605"/>
        <dbReference type="ChEBI" id="CHEBI:15378"/>
        <dbReference type="ChEBI" id="CHEBI:30013"/>
        <dbReference type="ChEBI" id="CHEBI:30616"/>
        <dbReference type="ChEBI" id="CHEBI:61977"/>
        <dbReference type="ChEBI" id="CHEBI:456216"/>
        <dbReference type="EC" id="2.7.11.1"/>
    </reaction>
</comment>
<evidence type="ECO:0000256" key="1">
    <source>
        <dbReference type="ARBA" id="ARBA00004162"/>
    </source>
</evidence>
<evidence type="ECO:0000256" key="21">
    <source>
        <dbReference type="ARBA" id="ARBA00054320"/>
    </source>
</evidence>
<comment type="function">
    <text evidence="21">Receptor kinase that detects X.oryzae pv. oryzae protein Ax21 to promote innate immunity. Following X.oryzae pv. oryzae protein Ax21 detection, undergoes cleavage, releasing the processed protein kinase Xa21 chain.</text>
</comment>
<organism evidence="28 29">
    <name type="scientific">Dendrobium nobile</name>
    <name type="common">Orchid</name>
    <dbReference type="NCBI Taxonomy" id="94219"/>
    <lineage>
        <taxon>Eukaryota</taxon>
        <taxon>Viridiplantae</taxon>
        <taxon>Streptophyta</taxon>
        <taxon>Embryophyta</taxon>
        <taxon>Tracheophyta</taxon>
        <taxon>Spermatophyta</taxon>
        <taxon>Magnoliopsida</taxon>
        <taxon>Liliopsida</taxon>
        <taxon>Asparagales</taxon>
        <taxon>Orchidaceae</taxon>
        <taxon>Epidendroideae</taxon>
        <taxon>Malaxideae</taxon>
        <taxon>Dendrobiinae</taxon>
        <taxon>Dendrobium</taxon>
    </lineage>
</organism>
<evidence type="ECO:0000256" key="4">
    <source>
        <dbReference type="ARBA" id="ARBA00022475"/>
    </source>
</evidence>
<evidence type="ECO:0000256" key="16">
    <source>
        <dbReference type="ARBA" id="ARBA00023136"/>
    </source>
</evidence>
<evidence type="ECO:0000256" key="6">
    <source>
        <dbReference type="ARBA" id="ARBA00022553"/>
    </source>
</evidence>
<evidence type="ECO:0000256" key="10">
    <source>
        <dbReference type="ARBA" id="ARBA00022729"/>
    </source>
</evidence>
<keyword evidence="12 24" id="KW-0547">Nucleotide-binding</keyword>
<evidence type="ECO:0000256" key="5">
    <source>
        <dbReference type="ARBA" id="ARBA00022527"/>
    </source>
</evidence>
<keyword evidence="5 25" id="KW-0723">Serine/threonine-protein kinase</keyword>
<dbReference type="SUPFAM" id="SSF56112">
    <property type="entry name" value="Protein kinase-like (PK-like)"/>
    <property type="match status" value="1"/>
</dbReference>
<dbReference type="InterPro" id="IPR017441">
    <property type="entry name" value="Protein_kinase_ATP_BS"/>
</dbReference>
<proteinExistence type="inferred from homology"/>
<evidence type="ECO:0000256" key="9">
    <source>
        <dbReference type="ARBA" id="ARBA00022692"/>
    </source>
</evidence>
<evidence type="ECO:0000256" key="7">
    <source>
        <dbReference type="ARBA" id="ARBA00022614"/>
    </source>
</evidence>
<dbReference type="SMART" id="SM00220">
    <property type="entry name" value="S_TKc"/>
    <property type="match status" value="1"/>
</dbReference>
<evidence type="ECO:0000256" key="13">
    <source>
        <dbReference type="ARBA" id="ARBA00022777"/>
    </source>
</evidence>
<keyword evidence="8" id="KW-0808">Transferase</keyword>
<keyword evidence="16 26" id="KW-0472">Membrane</keyword>
<dbReference type="PROSITE" id="PS50011">
    <property type="entry name" value="PROTEIN_KINASE_DOM"/>
    <property type="match status" value="1"/>
</dbReference>
<dbReference type="FunFam" id="3.30.200.20:FF:000432">
    <property type="entry name" value="LRR receptor-like serine/threonine-protein kinase EFR"/>
    <property type="match status" value="1"/>
</dbReference>
<evidence type="ECO:0000313" key="29">
    <source>
        <dbReference type="Proteomes" id="UP000829196"/>
    </source>
</evidence>
<dbReference type="PROSITE" id="PS00108">
    <property type="entry name" value="PROTEIN_KINASE_ST"/>
    <property type="match status" value="1"/>
</dbReference>
<reference evidence="28" key="1">
    <citation type="journal article" date="2022" name="Front. Genet.">
        <title>Chromosome-Scale Assembly of the Dendrobium nobile Genome Provides Insights Into the Molecular Mechanism of the Biosynthesis of the Medicinal Active Ingredient of Dendrobium.</title>
        <authorList>
            <person name="Xu Q."/>
            <person name="Niu S.-C."/>
            <person name="Li K.-L."/>
            <person name="Zheng P.-J."/>
            <person name="Zhang X.-J."/>
            <person name="Jia Y."/>
            <person name="Liu Y."/>
            <person name="Niu Y.-X."/>
            <person name="Yu L.-H."/>
            <person name="Chen D.-F."/>
            <person name="Zhang G.-Q."/>
        </authorList>
    </citation>
    <scope>NUCLEOTIDE SEQUENCE</scope>
    <source>
        <tissue evidence="28">Leaf</tissue>
    </source>
</reference>
<keyword evidence="11" id="KW-0677">Repeat</keyword>
<evidence type="ECO:0000256" key="23">
    <source>
        <dbReference type="ARBA" id="ARBA00072040"/>
    </source>
</evidence>